<dbReference type="EMBL" id="SHNN01000001">
    <property type="protein sequence ID" value="MCX2980244.1"/>
    <property type="molecule type" value="Genomic_DNA"/>
</dbReference>
<sequence>MLRAPLDFNLSEAEPEAGRRFGMRLLMPVAVGLTQYEDFVDIPELDIEDIQSISVVPGVEFPIWLTDEWTLSPFAQLGFGMDTKSDSRSIIWGSGARVRWEPRDAPQWLVGGEFLWAGNNPNNNQPTTDFTRWGVGAEYRIDTQQQLFDREISWHLRALLWQYSDALRFEPPLQLFKLNSATEVGVSVGFSRPFNIFGYKFHQGGIGYEWADDFKAVKFYTTFPF</sequence>
<reference evidence="1" key="1">
    <citation type="submission" date="2019-02" db="EMBL/GenBank/DDBJ databases">
        <authorList>
            <person name="Li S.-H."/>
        </authorList>
    </citation>
    <scope>NUCLEOTIDE SEQUENCE</scope>
    <source>
        <strain evidence="1">IMCC14734</strain>
    </source>
</reference>
<organism evidence="1 2">
    <name type="scientific">Candidatus Litorirhabdus singularis</name>
    <dbReference type="NCBI Taxonomy" id="2518993"/>
    <lineage>
        <taxon>Bacteria</taxon>
        <taxon>Pseudomonadati</taxon>
        <taxon>Pseudomonadota</taxon>
        <taxon>Gammaproteobacteria</taxon>
        <taxon>Cellvibrionales</taxon>
        <taxon>Halieaceae</taxon>
        <taxon>Candidatus Litorirhabdus</taxon>
    </lineage>
</organism>
<keyword evidence="2" id="KW-1185">Reference proteome</keyword>
<accession>A0ABT3TD98</accession>
<evidence type="ECO:0000313" key="1">
    <source>
        <dbReference type="EMBL" id="MCX2980244.1"/>
    </source>
</evidence>
<comment type="caution">
    <text evidence="1">The sequence shown here is derived from an EMBL/GenBank/DDBJ whole genome shotgun (WGS) entry which is preliminary data.</text>
</comment>
<gene>
    <name evidence="1" type="ORF">EYC98_05100</name>
</gene>
<dbReference type="Proteomes" id="UP001143362">
    <property type="component" value="Unassembled WGS sequence"/>
</dbReference>
<protein>
    <submittedName>
        <fullName evidence="1">Uncharacterized protein</fullName>
    </submittedName>
</protein>
<proteinExistence type="predicted"/>
<dbReference type="RefSeq" id="WP_279244223.1">
    <property type="nucleotide sequence ID" value="NZ_SHNN01000001.1"/>
</dbReference>
<evidence type="ECO:0000313" key="2">
    <source>
        <dbReference type="Proteomes" id="UP001143362"/>
    </source>
</evidence>
<name>A0ABT3TD98_9GAMM</name>